<dbReference type="GO" id="GO:0005262">
    <property type="term" value="F:calcium channel activity"/>
    <property type="evidence" value="ECO:0007669"/>
    <property type="project" value="UniProtKB-UniRule"/>
</dbReference>
<keyword evidence="4 15" id="KW-0109">Calcium transport</keyword>
<dbReference type="InterPro" id="IPR039055">
    <property type="entry name" value="MCU_fam"/>
</dbReference>
<evidence type="ECO:0000256" key="13">
    <source>
        <dbReference type="ARBA" id="ARBA00023303"/>
    </source>
</evidence>
<proteinExistence type="inferred from homology"/>
<evidence type="ECO:0000313" key="17">
    <source>
        <dbReference type="EMBL" id="CAG6486629.1"/>
    </source>
</evidence>
<evidence type="ECO:0000256" key="14">
    <source>
        <dbReference type="ARBA" id="ARBA00036634"/>
    </source>
</evidence>
<keyword evidence="7 15" id="KW-0999">Mitochondrion inner membrane</keyword>
<evidence type="ECO:0000259" key="16">
    <source>
        <dbReference type="Pfam" id="PF04678"/>
    </source>
</evidence>
<dbReference type="Pfam" id="PF04678">
    <property type="entry name" value="MCU"/>
    <property type="match status" value="1"/>
</dbReference>
<dbReference type="EMBL" id="HBUE01104931">
    <property type="protein sequence ID" value="CAG6486629.1"/>
    <property type="molecule type" value="Transcribed_RNA"/>
</dbReference>
<evidence type="ECO:0000256" key="3">
    <source>
        <dbReference type="ARBA" id="ARBA00022448"/>
    </source>
</evidence>
<evidence type="ECO:0000256" key="10">
    <source>
        <dbReference type="ARBA" id="ARBA00023065"/>
    </source>
</evidence>
<evidence type="ECO:0000256" key="5">
    <source>
        <dbReference type="ARBA" id="ARBA00022673"/>
    </source>
</evidence>
<keyword evidence="6 15" id="KW-0812">Transmembrane</keyword>
<dbReference type="PANTHER" id="PTHR13462">
    <property type="entry name" value="CALCIUM UNIPORTER PROTEIN, MITOCHONDRIAL"/>
    <property type="match status" value="1"/>
</dbReference>
<comment type="catalytic activity">
    <reaction evidence="14">
        <text>Ca(2+)(in) = Ca(2+)(out)</text>
        <dbReference type="Rhea" id="RHEA:29671"/>
        <dbReference type="ChEBI" id="CHEBI:29108"/>
    </reaction>
</comment>
<evidence type="ECO:0000256" key="15">
    <source>
        <dbReference type="RuleBase" id="RU367035"/>
    </source>
</evidence>
<feature type="transmembrane region" description="Helical" evidence="15">
    <location>
        <begin position="249"/>
        <end position="269"/>
    </location>
</feature>
<dbReference type="InterPro" id="IPR006769">
    <property type="entry name" value="MCU_C"/>
</dbReference>
<feature type="transmembrane region" description="Helical" evidence="15">
    <location>
        <begin position="281"/>
        <end position="299"/>
    </location>
</feature>
<dbReference type="PANTHER" id="PTHR13462:SF10">
    <property type="entry name" value="CALCIUM UNIPORTER PROTEIN, MITOCHONDRIAL"/>
    <property type="match status" value="1"/>
</dbReference>
<reference evidence="17" key="1">
    <citation type="submission" date="2021-05" db="EMBL/GenBank/DDBJ databases">
        <authorList>
            <person name="Alioto T."/>
            <person name="Alioto T."/>
            <person name="Gomez Garrido J."/>
        </authorList>
    </citation>
    <scope>NUCLEOTIDE SEQUENCE</scope>
</reference>
<dbReference type="GO" id="GO:1990246">
    <property type="term" value="C:uniplex complex"/>
    <property type="evidence" value="ECO:0007669"/>
    <property type="project" value="TreeGrafter"/>
</dbReference>
<sequence>MSPGVAHIRLSAAQVLLRLDLSGACGLKTFAASFHQLSRPQQRFVPRKQQQLGFSVTTADPWYRITKGYCSGVSSTTDSQTPSSNVSEDVTVRYVRGLPHITVPLPSRNERCQFTLRPVTHSVGNFLDMLKDEDRGIDRAAVLNRDGVRIAASCSIETLMEDDFWLSLNDRQYYVTPPKREKITSEELTRLGDVQALVAQLYETLNVGEHQIRKERELNSKLEELNVKLGPLEVKKGELDQQATRRTSYLTWVGLGLMSVQFGVLARLTWWEYSWDIMEPVTYFVTYGTAMAAYAYFVLTKQEYILPDVKDRQHLITLHKSAKKAGINLAEYNDVKRQIAEIEHDLRRLRDPLYMHLPAPPPKSPTYSASEIAASKKLLKQALEKATDSVVNKQAAAKISSLLESTGNPFRSKK</sequence>
<comment type="subcellular location">
    <subcellularLocation>
        <location evidence="1 15">Mitochondrion inner membrane</location>
        <topology evidence="1 15">Multi-pass membrane protein</topology>
    </subcellularLocation>
</comment>
<evidence type="ECO:0000256" key="1">
    <source>
        <dbReference type="ARBA" id="ARBA00004448"/>
    </source>
</evidence>
<keyword evidence="13 15" id="KW-0407">Ion channel</keyword>
<keyword evidence="5 15" id="KW-0107">Calcium channel</keyword>
<evidence type="ECO:0000256" key="11">
    <source>
        <dbReference type="ARBA" id="ARBA00023128"/>
    </source>
</evidence>
<comment type="domain">
    <text evidence="15">The selectivity filter, in which calcium ions are arranged in single file, is composed of two acidic rings separated by one helical turn along the central axis of the channel pore.</text>
</comment>
<keyword evidence="12 15" id="KW-0472">Membrane</keyword>
<dbReference type="EMBL" id="HBUE01223326">
    <property type="protein sequence ID" value="CAG6540623.1"/>
    <property type="molecule type" value="Transcribed_RNA"/>
</dbReference>
<keyword evidence="8 15" id="KW-0106">Calcium</keyword>
<evidence type="ECO:0000256" key="7">
    <source>
        <dbReference type="ARBA" id="ARBA00022792"/>
    </source>
</evidence>
<accession>A0A8D8FY02</accession>
<dbReference type="GO" id="GO:0051560">
    <property type="term" value="P:mitochondrial calcium ion homeostasis"/>
    <property type="evidence" value="ECO:0007669"/>
    <property type="project" value="UniProtKB-UniRule"/>
</dbReference>
<comment type="similarity">
    <text evidence="2 15">Belongs to the MCU (TC 1.A.77) family.</text>
</comment>
<keyword evidence="9 15" id="KW-1133">Transmembrane helix</keyword>
<evidence type="ECO:0000256" key="9">
    <source>
        <dbReference type="ARBA" id="ARBA00022989"/>
    </source>
</evidence>
<comment type="function">
    <text evidence="15">Mitochondrial inner membrane calcium uniporter that mediates calcium uptake into mitochondria. Mitochondrial calcium homeostasis plays key roles in cellular physiology and regulates cell bioenergetics, cytoplasmic calcium signals and activation of cell death pathways.</text>
</comment>
<name>A0A8D8FY02_CULPI</name>
<dbReference type="EMBL" id="HBUE01329995">
    <property type="protein sequence ID" value="CAG6592694.1"/>
    <property type="molecule type" value="Transcribed_RNA"/>
</dbReference>
<keyword evidence="11 15" id="KW-0496">Mitochondrion</keyword>
<feature type="domain" description="Calcium uniporter protein C-terminal" evidence="16">
    <location>
        <begin position="133"/>
        <end position="334"/>
    </location>
</feature>
<keyword evidence="3 15" id="KW-0813">Transport</keyword>
<protein>
    <recommendedName>
        <fullName evidence="15">Calcium uniporter protein</fullName>
    </recommendedName>
</protein>
<dbReference type="AlphaFoldDB" id="A0A8D8FY02"/>
<organism evidence="17">
    <name type="scientific">Culex pipiens</name>
    <name type="common">House mosquito</name>
    <dbReference type="NCBI Taxonomy" id="7175"/>
    <lineage>
        <taxon>Eukaryota</taxon>
        <taxon>Metazoa</taxon>
        <taxon>Ecdysozoa</taxon>
        <taxon>Arthropoda</taxon>
        <taxon>Hexapoda</taxon>
        <taxon>Insecta</taxon>
        <taxon>Pterygota</taxon>
        <taxon>Neoptera</taxon>
        <taxon>Endopterygota</taxon>
        <taxon>Diptera</taxon>
        <taxon>Nematocera</taxon>
        <taxon>Culicoidea</taxon>
        <taxon>Culicidae</taxon>
        <taxon>Culicinae</taxon>
        <taxon>Culicini</taxon>
        <taxon>Culex</taxon>
        <taxon>Culex</taxon>
    </lineage>
</organism>
<evidence type="ECO:0000256" key="2">
    <source>
        <dbReference type="ARBA" id="ARBA00005653"/>
    </source>
</evidence>
<dbReference type="GO" id="GO:0015292">
    <property type="term" value="F:uniporter activity"/>
    <property type="evidence" value="ECO:0007669"/>
    <property type="project" value="UniProtKB-UniRule"/>
</dbReference>
<evidence type="ECO:0000256" key="6">
    <source>
        <dbReference type="ARBA" id="ARBA00022692"/>
    </source>
</evidence>
<evidence type="ECO:0000256" key="8">
    <source>
        <dbReference type="ARBA" id="ARBA00022837"/>
    </source>
</evidence>
<keyword evidence="10 15" id="KW-0406">Ion transport</keyword>
<evidence type="ECO:0000256" key="4">
    <source>
        <dbReference type="ARBA" id="ARBA00022568"/>
    </source>
</evidence>
<evidence type="ECO:0000256" key="12">
    <source>
        <dbReference type="ARBA" id="ARBA00023136"/>
    </source>
</evidence>
<dbReference type="GO" id="GO:0036444">
    <property type="term" value="P:calcium import into the mitochondrion"/>
    <property type="evidence" value="ECO:0007669"/>
    <property type="project" value="TreeGrafter"/>
</dbReference>